<keyword evidence="3" id="KW-0175">Coiled coil</keyword>
<dbReference type="PANTHER" id="PTHR43439">
    <property type="entry name" value="PHENYLACETATE-COENZYME A LIGASE"/>
    <property type="match status" value="1"/>
</dbReference>
<dbReference type="SUPFAM" id="SSF51735">
    <property type="entry name" value="NAD(P)-binding Rossmann-fold domains"/>
    <property type="match status" value="1"/>
</dbReference>
<evidence type="ECO:0000259" key="6">
    <source>
        <dbReference type="Pfam" id="PF07993"/>
    </source>
</evidence>
<evidence type="ECO:0000256" key="2">
    <source>
        <dbReference type="ARBA" id="ARBA00022553"/>
    </source>
</evidence>
<evidence type="ECO:0000256" key="1">
    <source>
        <dbReference type="ARBA" id="ARBA00022450"/>
    </source>
</evidence>
<accession>A0AAD5YX52</accession>
<dbReference type="EMBL" id="JANIEX010000280">
    <property type="protein sequence ID" value="KAJ3569585.1"/>
    <property type="molecule type" value="Genomic_DNA"/>
</dbReference>
<sequence length="1092" mass="119756">MSPVLAGSTFIRPHLNLGYGNDREDGVNTLPELVEFAAKHNPDHVWGQQYRANDGEPCIITFSQFATAVERVSAWLVGVGATTGRTEREVTVPPVALLLGSDVTLFMYMVALLRIGTPVLIISARLTPVAILHLLKKTNPSALLVSGQVSHSVKETIEVYENQKPEDFVLPQIVESLGYDEFLNPTGTLAEYPIPPKYPVFAREDLGAFIMHSSGTTGLPKPISHSQTYPLIFAACHRFPERSEPFRYLASTLPLYHGYGLLATTLSLTIGLPFILPPATVIPTGKSTLATLKASGARYLLSVPSILEDILRLPGKAGLEALQELEVVAIGGAAMKENVGAELVANGVNLLNHWGATEIGAIAPIEPIPRGYDWHYLMPRTDIGLRFVPMEDGTNTYRLIGRAPGWDTDFVVQDLLEAHPQNAKHVKILGRADDLIVLATGEKVRPTTMEQTVSEHPDVKDTLAFGEGQASLGLVVELKASSSWDVNDPEAIETLRASLDPFLAKGNSFMDHHGKITREMLVFTRQDSDRRLLRSDKGSFVRKANWAQFDKEIKEAYERADMLNATPLPLPSVDNGAALFAAIRGQIKVVNAAAAASEDTVDFFEIGMDSLQATRLRRAILNGLKVTQGLPAPVTELDSDFIFENSSTEKLYNAVKRIMEGDFGHDGETKESKRIKAMEEMVEKYRQELASYASIAAEARATRQTVSSADYDDRKVVLLTGSTGSLGCFLLARIASDPSVKKLYCLNRATQGVDVTERQKSLMKKRGAEMDDELWEKVEVLESEPSKLDLGLGEAKYNELIGITHVIHNAWPVNFNRNLASFEPHIKALSNFFRLALQSSATRPVSTPPTRVLFASSIAVVGRFPILNPEGPLEVPEEPLDAINTAEFGYPEAKWVGERVGMAADELYGQNGDGEALVKASSVRIGQMTGPEGSGAWNESEHFPLLVHSSAALKVVPALSGSLSWIPVNRAGDAITEMLFSKTFRPMYHMENPSRQSWEGLVDNLSSILGGVPKVPFGEWLQKVKAAGEDKNPAFRVINFLENDFVRMSSGVVILRTAETKLDSPALVKSTSIDKRHLEEYVSYWRRIGAMV</sequence>
<dbReference type="Proteomes" id="UP001213000">
    <property type="component" value="Unassembled WGS sequence"/>
</dbReference>
<organism evidence="7 8">
    <name type="scientific">Leucocoprinus birnbaumii</name>
    <dbReference type="NCBI Taxonomy" id="56174"/>
    <lineage>
        <taxon>Eukaryota</taxon>
        <taxon>Fungi</taxon>
        <taxon>Dikarya</taxon>
        <taxon>Basidiomycota</taxon>
        <taxon>Agaricomycotina</taxon>
        <taxon>Agaricomycetes</taxon>
        <taxon>Agaricomycetidae</taxon>
        <taxon>Agaricales</taxon>
        <taxon>Agaricineae</taxon>
        <taxon>Agaricaceae</taxon>
        <taxon>Leucocoprinus</taxon>
    </lineage>
</organism>
<dbReference type="InterPro" id="IPR013120">
    <property type="entry name" value="FAR_NAD-bd"/>
</dbReference>
<dbReference type="Pfam" id="PF00550">
    <property type="entry name" value="PP-binding"/>
    <property type="match status" value="1"/>
</dbReference>
<protein>
    <recommendedName>
        <fullName evidence="9">Acetyl-CoA synthetase-like protein</fullName>
    </recommendedName>
</protein>
<keyword evidence="2" id="KW-0597">Phosphoprotein</keyword>
<dbReference type="InterPro" id="IPR006162">
    <property type="entry name" value="Ppantetheine_attach_site"/>
</dbReference>
<dbReference type="Pfam" id="PF07993">
    <property type="entry name" value="NAD_binding_4"/>
    <property type="match status" value="1"/>
</dbReference>
<dbReference type="InterPro" id="IPR051414">
    <property type="entry name" value="Adenylate-forming_Reductase"/>
</dbReference>
<reference evidence="7" key="1">
    <citation type="submission" date="2022-07" db="EMBL/GenBank/DDBJ databases">
        <title>Genome Sequence of Leucocoprinus birnbaumii.</title>
        <authorList>
            <person name="Buettner E."/>
        </authorList>
    </citation>
    <scope>NUCLEOTIDE SEQUENCE</scope>
    <source>
        <strain evidence="7">VT141</strain>
    </source>
</reference>
<evidence type="ECO:0000256" key="3">
    <source>
        <dbReference type="SAM" id="Coils"/>
    </source>
</evidence>
<feature type="coiled-coil region" evidence="3">
    <location>
        <begin position="668"/>
        <end position="695"/>
    </location>
</feature>
<dbReference type="InterPro" id="IPR036291">
    <property type="entry name" value="NAD(P)-bd_dom_sf"/>
</dbReference>
<dbReference type="Gene3D" id="3.40.50.720">
    <property type="entry name" value="NAD(P)-binding Rossmann-like Domain"/>
    <property type="match status" value="1"/>
</dbReference>
<comment type="caution">
    <text evidence="7">The sequence shown here is derived from an EMBL/GenBank/DDBJ whole genome shotgun (WGS) entry which is preliminary data.</text>
</comment>
<name>A0AAD5YX52_9AGAR</name>
<dbReference type="Pfam" id="PF23562">
    <property type="entry name" value="AMP-binding_C_3"/>
    <property type="match status" value="1"/>
</dbReference>
<dbReference type="SUPFAM" id="SSF56801">
    <property type="entry name" value="Acetyl-CoA synthetase-like"/>
    <property type="match status" value="1"/>
</dbReference>
<dbReference type="Pfam" id="PF00501">
    <property type="entry name" value="AMP-binding"/>
    <property type="match status" value="1"/>
</dbReference>
<dbReference type="InterPro" id="IPR009081">
    <property type="entry name" value="PP-bd_ACP"/>
</dbReference>
<proteinExistence type="predicted"/>
<evidence type="ECO:0000259" key="4">
    <source>
        <dbReference type="Pfam" id="PF00501"/>
    </source>
</evidence>
<feature type="domain" description="Thioester reductase (TE)" evidence="6">
    <location>
        <begin position="719"/>
        <end position="969"/>
    </location>
</feature>
<feature type="domain" description="AMP-dependent synthetase/ligase" evidence="4">
    <location>
        <begin position="42"/>
        <end position="372"/>
    </location>
</feature>
<keyword evidence="8" id="KW-1185">Reference proteome</keyword>
<evidence type="ECO:0008006" key="9">
    <source>
        <dbReference type="Google" id="ProtNLM"/>
    </source>
</evidence>
<gene>
    <name evidence="7" type="ORF">NP233_g4954</name>
</gene>
<dbReference type="PROSITE" id="PS00012">
    <property type="entry name" value="PHOSPHOPANTETHEINE"/>
    <property type="match status" value="1"/>
</dbReference>
<dbReference type="PANTHER" id="PTHR43439:SF2">
    <property type="entry name" value="ENZYME, PUTATIVE (JCVI)-RELATED"/>
    <property type="match status" value="1"/>
</dbReference>
<evidence type="ECO:0000313" key="8">
    <source>
        <dbReference type="Proteomes" id="UP001213000"/>
    </source>
</evidence>
<dbReference type="PROSITE" id="PS00455">
    <property type="entry name" value="AMP_BINDING"/>
    <property type="match status" value="1"/>
</dbReference>
<evidence type="ECO:0000259" key="5">
    <source>
        <dbReference type="Pfam" id="PF00550"/>
    </source>
</evidence>
<evidence type="ECO:0000313" key="7">
    <source>
        <dbReference type="EMBL" id="KAJ3569585.1"/>
    </source>
</evidence>
<feature type="domain" description="Carrier" evidence="5">
    <location>
        <begin position="596"/>
        <end position="649"/>
    </location>
</feature>
<dbReference type="AlphaFoldDB" id="A0AAD5YX52"/>
<dbReference type="InterPro" id="IPR042099">
    <property type="entry name" value="ANL_N_sf"/>
</dbReference>
<dbReference type="Gene3D" id="3.40.50.12780">
    <property type="entry name" value="N-terminal domain of ligase-like"/>
    <property type="match status" value="1"/>
</dbReference>
<dbReference type="InterPro" id="IPR000873">
    <property type="entry name" value="AMP-dep_synth/lig_dom"/>
</dbReference>
<keyword evidence="1" id="KW-0596">Phosphopantetheine</keyword>
<dbReference type="InterPro" id="IPR020845">
    <property type="entry name" value="AMP-binding_CS"/>
</dbReference>